<dbReference type="RefSeq" id="WP_249244196.1">
    <property type="nucleotide sequence ID" value="NZ_JAKPBZ010000108.1"/>
</dbReference>
<evidence type="ECO:0000313" key="1">
    <source>
        <dbReference type="EMBL" id="MCL2892503.1"/>
    </source>
</evidence>
<comment type="caution">
    <text evidence="1">The sequence shown here is derived from an EMBL/GenBank/DDBJ whole genome shotgun (WGS) entry which is preliminary data.</text>
</comment>
<sequence length="69" mass="8022">MKAWTYKGITAATEKQIIDYMGKAASRSDGVADMYREWAYGAFNLWAEITKGEWREEDFEHLRKLACPD</sequence>
<dbReference type="EMBL" id="JAKPBZ010000108">
    <property type="protein sequence ID" value="MCL2892503.1"/>
    <property type="molecule type" value="Genomic_DNA"/>
</dbReference>
<evidence type="ECO:0000313" key="2">
    <source>
        <dbReference type="Proteomes" id="UP001203069"/>
    </source>
</evidence>
<keyword evidence="2" id="KW-1185">Reference proteome</keyword>
<accession>A0ABT0MRP8</accession>
<gene>
    <name evidence="1" type="ORF">MFP26_07320</name>
</gene>
<proteinExistence type="predicted"/>
<dbReference type="Proteomes" id="UP001203069">
    <property type="component" value="Unassembled WGS sequence"/>
</dbReference>
<organism evidence="1 2">
    <name type="scientific">Brenneria tiliae</name>
    <dbReference type="NCBI Taxonomy" id="2914984"/>
    <lineage>
        <taxon>Bacteria</taxon>
        <taxon>Pseudomonadati</taxon>
        <taxon>Pseudomonadota</taxon>
        <taxon>Gammaproteobacteria</taxon>
        <taxon>Enterobacterales</taxon>
        <taxon>Pectobacteriaceae</taxon>
        <taxon>Brenneria</taxon>
    </lineage>
</organism>
<reference evidence="1 2" key="1">
    <citation type="submission" date="2022-02" db="EMBL/GenBank/DDBJ databases">
        <title>Description of Brenneria tiliae sp. nov. isolated from symptomatic Tilia x moltkei and Tilia x europaea trees in the UK.</title>
        <authorList>
            <person name="Kile H."/>
        </authorList>
    </citation>
    <scope>NUCLEOTIDE SEQUENCE [LARGE SCALE GENOMIC DNA]</scope>
    <source>
        <strain evidence="1 2">MC1SB4.1</strain>
    </source>
</reference>
<name>A0ABT0MRP8_9GAMM</name>
<protein>
    <submittedName>
        <fullName evidence="1">Uncharacterized protein</fullName>
    </submittedName>
</protein>